<reference evidence="2" key="1">
    <citation type="journal article" date="2019" name="Int. J. Syst. Evol. Microbiol.">
        <title>The Global Catalogue of Microorganisms (GCM) 10K type strain sequencing project: providing services to taxonomists for standard genome sequencing and annotation.</title>
        <authorList>
            <consortium name="The Broad Institute Genomics Platform"/>
            <consortium name="The Broad Institute Genome Sequencing Center for Infectious Disease"/>
            <person name="Wu L."/>
            <person name="Ma J."/>
        </authorList>
    </citation>
    <scope>NUCLEOTIDE SEQUENCE [LARGE SCALE GENOMIC DNA]</scope>
    <source>
        <strain evidence="2">CECT 8979</strain>
    </source>
</reference>
<dbReference type="Proteomes" id="UP001595812">
    <property type="component" value="Unassembled WGS sequence"/>
</dbReference>
<comment type="caution">
    <text evidence="1">The sequence shown here is derived from an EMBL/GenBank/DDBJ whole genome shotgun (WGS) entry which is preliminary data.</text>
</comment>
<dbReference type="RefSeq" id="WP_386097417.1">
    <property type="nucleotide sequence ID" value="NZ_JBHSAT010000004.1"/>
</dbReference>
<protein>
    <submittedName>
        <fullName evidence="1">Uncharacterized protein</fullName>
    </submittedName>
</protein>
<evidence type="ECO:0000313" key="1">
    <source>
        <dbReference type="EMBL" id="MFC3876475.1"/>
    </source>
</evidence>
<organism evidence="1 2">
    <name type="scientific">Winogradskyella maritima</name>
    <dbReference type="NCBI Taxonomy" id="1517766"/>
    <lineage>
        <taxon>Bacteria</taxon>
        <taxon>Pseudomonadati</taxon>
        <taxon>Bacteroidota</taxon>
        <taxon>Flavobacteriia</taxon>
        <taxon>Flavobacteriales</taxon>
        <taxon>Flavobacteriaceae</taxon>
        <taxon>Winogradskyella</taxon>
    </lineage>
</organism>
<accession>A0ABV8AFP4</accession>
<evidence type="ECO:0000313" key="2">
    <source>
        <dbReference type="Proteomes" id="UP001595812"/>
    </source>
</evidence>
<name>A0ABV8AFP4_9FLAO</name>
<dbReference type="PROSITE" id="PS51257">
    <property type="entry name" value="PROKAR_LIPOPROTEIN"/>
    <property type="match status" value="1"/>
</dbReference>
<dbReference type="EMBL" id="JBHSAT010000004">
    <property type="protein sequence ID" value="MFC3876475.1"/>
    <property type="molecule type" value="Genomic_DNA"/>
</dbReference>
<sequence>MKNNILGALVIFFAVVACLLIIDDLTYSGESQLNYPTQKELAKVKTDTENLATTDLETED</sequence>
<keyword evidence="2" id="KW-1185">Reference proteome</keyword>
<proteinExistence type="predicted"/>
<gene>
    <name evidence="1" type="ORF">ACFOSX_04450</name>
</gene>